<gene>
    <name evidence="2" type="ordered locus">Sden_0528</name>
</gene>
<sequence length="315" mass="34817">MRINFKQKLYLGLIAFASLSSFYSVSARAELNVFACEPEYAALVQTLAPNAKVYSATTAMQDPHQVQARPSLIAKLRQADLLVCAGGDLEIGWLPMLQMKASNSQVLSTDKGLFFATEQVQTLDKLTQVDRSMGDVHEKGNPHVHFDPERMLQIAEALTQKLISLDIEHQAEYQQNLQGFSSDWQVAMQRWQQQAKPLQGRKVIAYHSSFRYLFAWLGMEQVADLEPKPGLAPTTSHLVSLLERTKMGDVMAVVVASYQDERGGVWLADRAKLPLLVLPMSVGGNDDSTDLISLYDSVLTILTNAAETTAATSGE</sequence>
<protein>
    <submittedName>
        <fullName evidence="2">Periplasmic solute binding protein</fullName>
    </submittedName>
</protein>
<dbReference type="InterPro" id="IPR006127">
    <property type="entry name" value="ZnuA-like"/>
</dbReference>
<dbReference type="OrthoDB" id="9810636at2"/>
<dbReference type="Pfam" id="PF01297">
    <property type="entry name" value="ZnuA"/>
    <property type="match status" value="1"/>
</dbReference>
<accession>Q12RV6</accession>
<keyword evidence="3" id="KW-1185">Reference proteome</keyword>
<dbReference type="KEGG" id="sdn:Sden_0528"/>
<organism evidence="2 3">
    <name type="scientific">Shewanella denitrificans (strain OS217 / ATCC BAA-1090 / DSM 15013)</name>
    <dbReference type="NCBI Taxonomy" id="318161"/>
    <lineage>
        <taxon>Bacteria</taxon>
        <taxon>Pseudomonadati</taxon>
        <taxon>Pseudomonadota</taxon>
        <taxon>Gammaproteobacteria</taxon>
        <taxon>Alteromonadales</taxon>
        <taxon>Shewanellaceae</taxon>
        <taxon>Shewanella</taxon>
    </lineage>
</organism>
<keyword evidence="1" id="KW-0732">Signal</keyword>
<dbReference type="GO" id="GO:0030001">
    <property type="term" value="P:metal ion transport"/>
    <property type="evidence" value="ECO:0007669"/>
    <property type="project" value="InterPro"/>
</dbReference>
<dbReference type="GO" id="GO:0046872">
    <property type="term" value="F:metal ion binding"/>
    <property type="evidence" value="ECO:0007669"/>
    <property type="project" value="InterPro"/>
</dbReference>
<evidence type="ECO:0000313" key="2">
    <source>
        <dbReference type="EMBL" id="ABE53820.1"/>
    </source>
</evidence>
<dbReference type="HOGENOM" id="CLU_016838_1_2_6"/>
<dbReference type="RefSeq" id="WP_011494986.1">
    <property type="nucleotide sequence ID" value="NC_007954.1"/>
</dbReference>
<feature type="chain" id="PRO_5004181794" evidence="1">
    <location>
        <begin position="30"/>
        <end position="315"/>
    </location>
</feature>
<dbReference type="Proteomes" id="UP000001982">
    <property type="component" value="Chromosome"/>
</dbReference>
<dbReference type="eggNOG" id="COG0803">
    <property type="taxonomic scope" value="Bacteria"/>
</dbReference>
<feature type="signal peptide" evidence="1">
    <location>
        <begin position="1"/>
        <end position="29"/>
    </location>
</feature>
<dbReference type="PANTHER" id="PTHR42953:SF2">
    <property type="entry name" value="ADHESION PROTEIN"/>
    <property type="match status" value="1"/>
</dbReference>
<name>Q12RV6_SHEDO</name>
<dbReference type="CDD" id="cd01145">
    <property type="entry name" value="TroA_c"/>
    <property type="match status" value="1"/>
</dbReference>
<reference evidence="2 3" key="1">
    <citation type="submission" date="2006-03" db="EMBL/GenBank/DDBJ databases">
        <title>Complete sequence of Shewanella denitrificans OS217.</title>
        <authorList>
            <consortium name="US DOE Joint Genome Institute"/>
            <person name="Copeland A."/>
            <person name="Lucas S."/>
            <person name="Lapidus A."/>
            <person name="Barry K."/>
            <person name="Detter J.C."/>
            <person name="Glavina del Rio T."/>
            <person name="Hammon N."/>
            <person name="Israni S."/>
            <person name="Dalin E."/>
            <person name="Tice H."/>
            <person name="Pitluck S."/>
            <person name="Brettin T."/>
            <person name="Bruce D."/>
            <person name="Han C."/>
            <person name="Tapia R."/>
            <person name="Gilna P."/>
            <person name="Kiss H."/>
            <person name="Schmutz J."/>
            <person name="Larimer F."/>
            <person name="Land M."/>
            <person name="Hauser L."/>
            <person name="Kyrpides N."/>
            <person name="Lykidis A."/>
            <person name="Richardson P."/>
        </authorList>
    </citation>
    <scope>NUCLEOTIDE SEQUENCE [LARGE SCALE GENOMIC DNA]</scope>
    <source>
        <strain evidence="3">OS217 / ATCC BAA-1090 / DSM 15013</strain>
    </source>
</reference>
<dbReference type="AlphaFoldDB" id="Q12RV6"/>
<dbReference type="SUPFAM" id="SSF53807">
    <property type="entry name" value="Helical backbone' metal receptor"/>
    <property type="match status" value="1"/>
</dbReference>
<dbReference type="InterPro" id="IPR050492">
    <property type="entry name" value="Bact_metal-bind_prot9"/>
</dbReference>
<dbReference type="STRING" id="318161.Sden_0528"/>
<evidence type="ECO:0000256" key="1">
    <source>
        <dbReference type="SAM" id="SignalP"/>
    </source>
</evidence>
<dbReference type="EMBL" id="CP000302">
    <property type="protein sequence ID" value="ABE53820.1"/>
    <property type="molecule type" value="Genomic_DNA"/>
</dbReference>
<proteinExistence type="predicted"/>
<dbReference type="PANTHER" id="PTHR42953">
    <property type="entry name" value="HIGH-AFFINITY ZINC UPTAKE SYSTEM PROTEIN ZNUA-RELATED"/>
    <property type="match status" value="1"/>
</dbReference>
<evidence type="ECO:0000313" key="3">
    <source>
        <dbReference type="Proteomes" id="UP000001982"/>
    </source>
</evidence>
<dbReference type="Gene3D" id="3.40.50.1980">
    <property type="entry name" value="Nitrogenase molybdenum iron protein domain"/>
    <property type="match status" value="2"/>
</dbReference>